<dbReference type="Proteomes" id="UP000653454">
    <property type="component" value="Unassembled WGS sequence"/>
</dbReference>
<feature type="domain" description="CCHC-type" evidence="3">
    <location>
        <begin position="352"/>
        <end position="367"/>
    </location>
</feature>
<proteinExistence type="predicted"/>
<dbReference type="AlphaFoldDB" id="A0A8S4FTB1"/>
<keyword evidence="1" id="KW-0863">Zinc-finger</keyword>
<protein>
    <submittedName>
        <fullName evidence="4">(diamondback moth) hypothetical protein</fullName>
    </submittedName>
</protein>
<name>A0A8S4FTB1_PLUXY</name>
<dbReference type="InterPro" id="IPR001878">
    <property type="entry name" value="Znf_CCHC"/>
</dbReference>
<dbReference type="SMART" id="SM00343">
    <property type="entry name" value="ZnF_C2HC"/>
    <property type="match status" value="2"/>
</dbReference>
<feature type="compositionally biased region" description="Basic residues" evidence="2">
    <location>
        <begin position="497"/>
        <end position="509"/>
    </location>
</feature>
<dbReference type="Gene3D" id="4.10.60.10">
    <property type="entry name" value="Zinc finger, CCHC-type"/>
    <property type="match status" value="1"/>
</dbReference>
<evidence type="ECO:0000256" key="2">
    <source>
        <dbReference type="SAM" id="MobiDB-lite"/>
    </source>
</evidence>
<accession>A0A8S4FTB1</accession>
<dbReference type="PANTHER" id="PTHR46345">
    <property type="entry name" value="INVERTED FORMIN-2"/>
    <property type="match status" value="1"/>
</dbReference>
<sequence>MSALTPRSPTATPAACCSTPPQPPAPQPPAPVPSPPRVIAQVLSTQQLQDYLNRIECYLNGICSIATEGKLNSDQKIRIHNLCRKVGSETSQIAVLHQALGHKTIQAQTALDVAQEKSDLVKTIEDLKSSINESSRPHPSTTTFADILKKGPAPFIQPKSSSSVAIYPSDKLSSEETKTLVQKIICPNEMKLHVTGLRKTRNGGVIISTNSKEDIEKLKQSKQLTTSGLTIDEPHKRKPRVVIIGVPVKMQDSDVFKYLYHQNLADKLQDTTLESFLSSIKLSHKSGKKDAKTCNFILEVPALIRNVLIGQSRVFLNWSSCPVKDFTIVTRCYKCQQYGHAAKSCRETVATCGHCGERGHVLKDCTKITEPPKCATCLHFKKPCDHKTGDVDCPAKAARYRGRRRLATPSPPPSPPPLAAPPPAPSNWFKSLDRLTRKRNKSSKVTKDSEAHTEDESSRKPWSKPSKPLNSPAKNLRFFGDTDQDSDTYTKQQVSKSRSHPSGRSHTLLRKTTSNSSTGLDEVDRSVLSNKSSSLSNLHREDKDRRQYHKRNLHNISEIHSNSENESHIGRRVELKPPISPYERSSRSHSSSKTLKGSKQDVRRPGSRERVLDDRGSSSELRSSKQELSRDATRHRRRTPANLSGESSTEGDSSHQSQRSVVYLHATTVGDIPDPGRLGKNRSRDDVSSVNSSNMQIRTTQKTFSIFAPWTPKHYGDQHDVHYAQKPRKPKEKEPIKKYSSNKNLADDRESTLQKKKSYSQTTLNRRPPSSRLTNSSTTLNRKPERRTESVQSTTLSRTKNKKSQSNEILNRENERERLSRSISMPKDKNKKAGWFNLSNKNKKPELNTRVR</sequence>
<feature type="region of interest" description="Disordered" evidence="2">
    <location>
        <begin position="576"/>
        <end position="696"/>
    </location>
</feature>
<comment type="caution">
    <text evidence="4">The sequence shown here is derived from an EMBL/GenBank/DDBJ whole genome shotgun (WGS) entry which is preliminary data.</text>
</comment>
<feature type="compositionally biased region" description="Low complexity" evidence="2">
    <location>
        <begin position="526"/>
        <end position="537"/>
    </location>
</feature>
<feature type="compositionally biased region" description="Polar residues" evidence="2">
    <location>
        <begin position="641"/>
        <end position="660"/>
    </location>
</feature>
<feature type="region of interest" description="Disordered" evidence="2">
    <location>
        <begin position="1"/>
        <end position="35"/>
    </location>
</feature>
<dbReference type="PANTHER" id="PTHR46345:SF8">
    <property type="entry name" value="FORMIN 3, ISOFORM B"/>
    <property type="match status" value="1"/>
</dbReference>
<feature type="compositionally biased region" description="Basic and acidic residues" evidence="2">
    <location>
        <begin position="598"/>
        <end position="632"/>
    </location>
</feature>
<organism evidence="4 5">
    <name type="scientific">Plutella xylostella</name>
    <name type="common">Diamondback moth</name>
    <name type="synonym">Plutella maculipennis</name>
    <dbReference type="NCBI Taxonomy" id="51655"/>
    <lineage>
        <taxon>Eukaryota</taxon>
        <taxon>Metazoa</taxon>
        <taxon>Ecdysozoa</taxon>
        <taxon>Arthropoda</taxon>
        <taxon>Hexapoda</taxon>
        <taxon>Insecta</taxon>
        <taxon>Pterygota</taxon>
        <taxon>Neoptera</taxon>
        <taxon>Endopterygota</taxon>
        <taxon>Lepidoptera</taxon>
        <taxon>Glossata</taxon>
        <taxon>Ditrysia</taxon>
        <taxon>Yponomeutoidea</taxon>
        <taxon>Plutellidae</taxon>
        <taxon>Plutella</taxon>
    </lineage>
</organism>
<evidence type="ECO:0000259" key="3">
    <source>
        <dbReference type="PROSITE" id="PS50158"/>
    </source>
</evidence>
<feature type="compositionally biased region" description="Pro residues" evidence="2">
    <location>
        <begin position="409"/>
        <end position="425"/>
    </location>
</feature>
<feature type="compositionally biased region" description="Polar residues" evidence="2">
    <location>
        <begin position="510"/>
        <end position="519"/>
    </location>
</feature>
<feature type="compositionally biased region" description="Polar residues" evidence="2">
    <location>
        <begin position="487"/>
        <end position="496"/>
    </location>
</feature>
<feature type="domain" description="CCHC-type" evidence="3">
    <location>
        <begin position="331"/>
        <end position="347"/>
    </location>
</feature>
<feature type="region of interest" description="Disordered" evidence="2">
    <location>
        <begin position="723"/>
        <end position="852"/>
    </location>
</feature>
<feature type="compositionally biased region" description="Pro residues" evidence="2">
    <location>
        <begin position="20"/>
        <end position="35"/>
    </location>
</feature>
<dbReference type="PROSITE" id="PS50158">
    <property type="entry name" value="ZF_CCHC"/>
    <property type="match status" value="2"/>
</dbReference>
<keyword evidence="1" id="KW-0862">Zinc</keyword>
<reference evidence="4" key="1">
    <citation type="submission" date="2020-11" db="EMBL/GenBank/DDBJ databases">
        <authorList>
            <person name="Whiteford S."/>
        </authorList>
    </citation>
    <scope>NUCLEOTIDE SEQUENCE</scope>
</reference>
<evidence type="ECO:0000256" key="1">
    <source>
        <dbReference type="PROSITE-ProRule" id="PRU00047"/>
    </source>
</evidence>
<dbReference type="InterPro" id="IPR036875">
    <property type="entry name" value="Znf_CCHC_sf"/>
</dbReference>
<feature type="compositionally biased region" description="Low complexity" evidence="2">
    <location>
        <begin position="765"/>
        <end position="781"/>
    </location>
</feature>
<feature type="region of interest" description="Disordered" evidence="2">
    <location>
        <begin position="404"/>
        <end position="546"/>
    </location>
</feature>
<keyword evidence="1" id="KW-0479">Metal-binding</keyword>
<evidence type="ECO:0000313" key="4">
    <source>
        <dbReference type="EMBL" id="CAG9131594.1"/>
    </source>
</evidence>
<gene>
    <name evidence="4" type="ORF">PLXY2_LOCUS10316</name>
</gene>
<keyword evidence="5" id="KW-1185">Reference proteome</keyword>
<dbReference type="GO" id="GO:0008270">
    <property type="term" value="F:zinc ion binding"/>
    <property type="evidence" value="ECO:0007669"/>
    <property type="project" value="UniProtKB-KW"/>
</dbReference>
<evidence type="ECO:0000313" key="5">
    <source>
        <dbReference type="Proteomes" id="UP000653454"/>
    </source>
</evidence>
<dbReference type="EMBL" id="CAJHNJ030000045">
    <property type="protein sequence ID" value="CAG9131594.1"/>
    <property type="molecule type" value="Genomic_DNA"/>
</dbReference>
<feature type="compositionally biased region" description="Basic and acidic residues" evidence="2">
    <location>
        <begin position="445"/>
        <end position="459"/>
    </location>
</feature>
<feature type="compositionally biased region" description="Basic and acidic residues" evidence="2">
    <location>
        <begin position="843"/>
        <end position="852"/>
    </location>
</feature>
<feature type="compositionally biased region" description="Low complexity" evidence="2">
    <location>
        <begin position="8"/>
        <end position="19"/>
    </location>
</feature>
<dbReference type="SUPFAM" id="SSF57756">
    <property type="entry name" value="Retrovirus zinc finger-like domains"/>
    <property type="match status" value="1"/>
</dbReference>
<dbReference type="GO" id="GO:0003676">
    <property type="term" value="F:nucleic acid binding"/>
    <property type="evidence" value="ECO:0007669"/>
    <property type="project" value="InterPro"/>
</dbReference>
<feature type="compositionally biased region" description="Basic and acidic residues" evidence="2">
    <location>
        <begin position="810"/>
        <end position="820"/>
    </location>
</feature>